<feature type="transmembrane region" description="Helical" evidence="1">
    <location>
        <begin position="32"/>
        <end position="55"/>
    </location>
</feature>
<feature type="transmembrane region" description="Helical" evidence="1">
    <location>
        <begin position="6"/>
        <end position="25"/>
    </location>
</feature>
<organism evidence="2 3">
    <name type="scientific">Quercus suber</name>
    <name type="common">Cork oak</name>
    <dbReference type="NCBI Taxonomy" id="58331"/>
    <lineage>
        <taxon>Eukaryota</taxon>
        <taxon>Viridiplantae</taxon>
        <taxon>Streptophyta</taxon>
        <taxon>Embryophyta</taxon>
        <taxon>Tracheophyta</taxon>
        <taxon>Spermatophyta</taxon>
        <taxon>Magnoliopsida</taxon>
        <taxon>eudicotyledons</taxon>
        <taxon>Gunneridae</taxon>
        <taxon>Pentapetalae</taxon>
        <taxon>rosids</taxon>
        <taxon>fabids</taxon>
        <taxon>Fagales</taxon>
        <taxon>Fagaceae</taxon>
        <taxon>Quercus</taxon>
    </lineage>
</organism>
<comment type="caution">
    <text evidence="2">The sequence shown here is derived from an EMBL/GenBank/DDBJ whole genome shotgun (WGS) entry which is preliminary data.</text>
</comment>
<evidence type="ECO:0000313" key="2">
    <source>
        <dbReference type="EMBL" id="KAK7842133.1"/>
    </source>
</evidence>
<keyword evidence="3" id="KW-1185">Reference proteome</keyword>
<proteinExistence type="predicted"/>
<accession>A0AAW0KRE5</accession>
<evidence type="ECO:0000313" key="3">
    <source>
        <dbReference type="Proteomes" id="UP000237347"/>
    </source>
</evidence>
<dbReference type="AlphaFoldDB" id="A0AAW0KRE5"/>
<name>A0AAW0KRE5_QUESU</name>
<evidence type="ECO:0008006" key="4">
    <source>
        <dbReference type="Google" id="ProtNLM"/>
    </source>
</evidence>
<sequence length="169" mass="18273">MSIVVVDVVLWVSVVVVVVVQLWPLGFVGSGLIVVGGFFFRLLLVFLLLVATAYLGGCPITSLDALGGHSMILCPSKSRSVVVVLCDFVHLLVVDSGGGGGGFQSRRTSQVSRNMKCLSLEAFKTSVLSIDLCSFLTDSFDFDGLYAMYEFFFTVGESYSIIISSLNYR</sequence>
<protein>
    <recommendedName>
        <fullName evidence="4">NADH dehydrogenase subunit 6</fullName>
    </recommendedName>
</protein>
<gene>
    <name evidence="2" type="ORF">CFP56_014294</name>
</gene>
<keyword evidence="1" id="KW-1133">Transmembrane helix</keyword>
<dbReference type="Proteomes" id="UP000237347">
    <property type="component" value="Unassembled WGS sequence"/>
</dbReference>
<keyword evidence="1" id="KW-0472">Membrane</keyword>
<reference evidence="2 3" key="1">
    <citation type="journal article" date="2018" name="Sci. Data">
        <title>The draft genome sequence of cork oak.</title>
        <authorList>
            <person name="Ramos A.M."/>
            <person name="Usie A."/>
            <person name="Barbosa P."/>
            <person name="Barros P.M."/>
            <person name="Capote T."/>
            <person name="Chaves I."/>
            <person name="Simoes F."/>
            <person name="Abreu I."/>
            <person name="Carrasquinho I."/>
            <person name="Faro C."/>
            <person name="Guimaraes J.B."/>
            <person name="Mendonca D."/>
            <person name="Nobrega F."/>
            <person name="Rodrigues L."/>
            <person name="Saibo N.J.M."/>
            <person name="Varela M.C."/>
            <person name="Egas C."/>
            <person name="Matos J."/>
            <person name="Miguel C.M."/>
            <person name="Oliveira M.M."/>
            <person name="Ricardo C.P."/>
            <person name="Goncalves S."/>
        </authorList>
    </citation>
    <scope>NUCLEOTIDE SEQUENCE [LARGE SCALE GENOMIC DNA]</scope>
    <source>
        <strain evidence="3">cv. HL8</strain>
    </source>
</reference>
<evidence type="ECO:0000256" key="1">
    <source>
        <dbReference type="SAM" id="Phobius"/>
    </source>
</evidence>
<keyword evidence="1" id="KW-0812">Transmembrane</keyword>
<dbReference type="EMBL" id="PKMF04000226">
    <property type="protein sequence ID" value="KAK7842133.1"/>
    <property type="molecule type" value="Genomic_DNA"/>
</dbReference>